<evidence type="ECO:0000259" key="1">
    <source>
        <dbReference type="SMART" id="SM00966"/>
    </source>
</evidence>
<dbReference type="InterPro" id="IPR037914">
    <property type="entry name" value="SpoVT-AbrB_sf"/>
</dbReference>
<dbReference type="SMART" id="SM00966">
    <property type="entry name" value="SpoVT_AbrB"/>
    <property type="match status" value="1"/>
</dbReference>
<organism evidence="2 3">
    <name type="scientific">Candidatus Entotheonella gemina</name>
    <dbReference type="NCBI Taxonomy" id="1429439"/>
    <lineage>
        <taxon>Bacteria</taxon>
        <taxon>Pseudomonadati</taxon>
        <taxon>Nitrospinota/Tectimicrobiota group</taxon>
        <taxon>Candidatus Tectimicrobiota</taxon>
        <taxon>Candidatus Entotheonellia</taxon>
        <taxon>Candidatus Entotheonellales</taxon>
        <taxon>Candidatus Entotheonellaceae</taxon>
        <taxon>Candidatus Entotheonella</taxon>
    </lineage>
</organism>
<dbReference type="EMBL" id="AZHX01001413">
    <property type="protein sequence ID" value="ETX03559.1"/>
    <property type="molecule type" value="Genomic_DNA"/>
</dbReference>
<dbReference type="PANTHER" id="PTHR40516:SF1">
    <property type="entry name" value="ANTITOXIN CHPS-RELATED"/>
    <property type="match status" value="1"/>
</dbReference>
<proteinExistence type="predicted"/>
<dbReference type="Pfam" id="PF04014">
    <property type="entry name" value="MazE_antitoxin"/>
    <property type="match status" value="1"/>
</dbReference>
<name>W4LZN2_9BACT</name>
<protein>
    <submittedName>
        <fullName evidence="2">Multidrug transporter MatE</fullName>
    </submittedName>
</protein>
<dbReference type="GO" id="GO:0097351">
    <property type="term" value="F:toxin sequestering activity"/>
    <property type="evidence" value="ECO:0007669"/>
    <property type="project" value="InterPro"/>
</dbReference>
<dbReference type="Gene3D" id="2.10.260.10">
    <property type="match status" value="1"/>
</dbReference>
<dbReference type="GO" id="GO:0003677">
    <property type="term" value="F:DNA binding"/>
    <property type="evidence" value="ECO:0007669"/>
    <property type="project" value="InterPro"/>
</dbReference>
<dbReference type="Proteomes" id="UP000019140">
    <property type="component" value="Unassembled WGS sequence"/>
</dbReference>
<evidence type="ECO:0000313" key="2">
    <source>
        <dbReference type="EMBL" id="ETX03559.1"/>
    </source>
</evidence>
<dbReference type="PATRIC" id="fig|1429439.4.peg.5599"/>
<dbReference type="HOGENOM" id="CLU_150554_1_0_7"/>
<feature type="domain" description="SpoVT-AbrB" evidence="1">
    <location>
        <begin position="6"/>
        <end position="51"/>
    </location>
</feature>
<sequence>MKTRIQKWGNSLALRIPKSFATEIHLEQGALVDMSLHDGRLIVEPLHPSSVILEDLLKDVTAENLHSEVDTGPVVGREVW</sequence>
<dbReference type="InterPro" id="IPR007159">
    <property type="entry name" value="SpoVT-AbrB_dom"/>
</dbReference>
<dbReference type="InterPro" id="IPR039052">
    <property type="entry name" value="Antitox_PemI-like"/>
</dbReference>
<evidence type="ECO:0000313" key="3">
    <source>
        <dbReference type="Proteomes" id="UP000019140"/>
    </source>
</evidence>
<gene>
    <name evidence="2" type="ORF">ETSY2_33055</name>
</gene>
<dbReference type="AlphaFoldDB" id="W4LZN2"/>
<accession>W4LZN2</accession>
<dbReference type="PANTHER" id="PTHR40516">
    <property type="entry name" value="ANTITOXIN CHPS-RELATED"/>
    <property type="match status" value="1"/>
</dbReference>
<dbReference type="SUPFAM" id="SSF89447">
    <property type="entry name" value="AbrB/MazE/MraZ-like"/>
    <property type="match status" value="1"/>
</dbReference>
<comment type="caution">
    <text evidence="2">The sequence shown here is derived from an EMBL/GenBank/DDBJ whole genome shotgun (WGS) entry which is preliminary data.</text>
</comment>
<keyword evidence="3" id="KW-1185">Reference proteome</keyword>
<reference evidence="2 3" key="1">
    <citation type="journal article" date="2014" name="Nature">
        <title>An environmental bacterial taxon with a large and distinct metabolic repertoire.</title>
        <authorList>
            <person name="Wilson M.C."/>
            <person name="Mori T."/>
            <person name="Ruckert C."/>
            <person name="Uria A.R."/>
            <person name="Helf M.J."/>
            <person name="Takada K."/>
            <person name="Gernert C."/>
            <person name="Steffens U.A."/>
            <person name="Heycke N."/>
            <person name="Schmitt S."/>
            <person name="Rinke C."/>
            <person name="Helfrich E.J."/>
            <person name="Brachmann A.O."/>
            <person name="Gurgui C."/>
            <person name="Wakimoto T."/>
            <person name="Kracht M."/>
            <person name="Crusemann M."/>
            <person name="Hentschel U."/>
            <person name="Abe I."/>
            <person name="Matsunaga S."/>
            <person name="Kalinowski J."/>
            <person name="Takeyama H."/>
            <person name="Piel J."/>
        </authorList>
    </citation>
    <scope>NUCLEOTIDE SEQUENCE [LARGE SCALE GENOMIC DNA]</scope>
    <source>
        <strain evidence="3">TSY2</strain>
    </source>
</reference>